<keyword evidence="3" id="KW-0479">Metal-binding</keyword>
<accession>A0A385SHW6</accession>
<keyword evidence="1" id="KW-0328">Glycosyltransferase</keyword>
<proteinExistence type="predicted"/>
<dbReference type="CDD" id="cd04194">
    <property type="entry name" value="GT8_A4GalT_like"/>
    <property type="match status" value="1"/>
</dbReference>
<dbReference type="Pfam" id="PF01501">
    <property type="entry name" value="Glyco_transf_8"/>
    <property type="match status" value="1"/>
</dbReference>
<evidence type="ECO:0000256" key="3">
    <source>
        <dbReference type="ARBA" id="ARBA00022723"/>
    </source>
</evidence>
<evidence type="ECO:0000256" key="1">
    <source>
        <dbReference type="ARBA" id="ARBA00022676"/>
    </source>
</evidence>
<dbReference type="GO" id="GO:0016757">
    <property type="term" value="F:glycosyltransferase activity"/>
    <property type="evidence" value="ECO:0007669"/>
    <property type="project" value="UniProtKB-KW"/>
</dbReference>
<dbReference type="RefSeq" id="WP_119754594.1">
    <property type="nucleotide sequence ID" value="NZ_CP032382.1"/>
</dbReference>
<dbReference type="KEGG" id="chk:D4L85_12370"/>
<dbReference type="SUPFAM" id="SSF53448">
    <property type="entry name" value="Nucleotide-diphospho-sugar transferases"/>
    <property type="match status" value="1"/>
</dbReference>
<reference evidence="5" key="1">
    <citation type="submission" date="2018-09" db="EMBL/GenBank/DDBJ databases">
        <title>Chryseolinea sp. KIS68-18 isolated from soil.</title>
        <authorList>
            <person name="Weon H.-Y."/>
            <person name="Kwon S.-W."/>
            <person name="Lee S.A."/>
        </authorList>
    </citation>
    <scope>NUCLEOTIDE SEQUENCE [LARGE SCALE GENOMIC DNA]</scope>
    <source>
        <strain evidence="5">KIS68-18</strain>
    </source>
</reference>
<name>A0A385SHW6_9BACT</name>
<keyword evidence="5" id="KW-1185">Reference proteome</keyword>
<dbReference type="EMBL" id="CP032382">
    <property type="protein sequence ID" value="AYB31323.1"/>
    <property type="molecule type" value="Genomic_DNA"/>
</dbReference>
<evidence type="ECO:0000313" key="5">
    <source>
        <dbReference type="Proteomes" id="UP000266183"/>
    </source>
</evidence>
<dbReference type="Gene3D" id="3.90.550.10">
    <property type="entry name" value="Spore Coat Polysaccharide Biosynthesis Protein SpsA, Chain A"/>
    <property type="match status" value="1"/>
</dbReference>
<dbReference type="InterPro" id="IPR029044">
    <property type="entry name" value="Nucleotide-diphossugar_trans"/>
</dbReference>
<dbReference type="InterPro" id="IPR002495">
    <property type="entry name" value="Glyco_trans_8"/>
</dbReference>
<dbReference type="OrthoDB" id="695971at2"/>
<organism evidence="4 5">
    <name type="scientific">Chryseolinea soli</name>
    <dbReference type="NCBI Taxonomy" id="2321403"/>
    <lineage>
        <taxon>Bacteria</taxon>
        <taxon>Pseudomonadati</taxon>
        <taxon>Bacteroidota</taxon>
        <taxon>Cytophagia</taxon>
        <taxon>Cytophagales</taxon>
        <taxon>Fulvivirgaceae</taxon>
        <taxon>Chryseolinea</taxon>
    </lineage>
</organism>
<protein>
    <submittedName>
        <fullName evidence="4">Glycosyltransferase family 8 protein</fullName>
    </submittedName>
</protein>
<dbReference type="AlphaFoldDB" id="A0A385SHW6"/>
<dbReference type="GO" id="GO:0046872">
    <property type="term" value="F:metal ion binding"/>
    <property type="evidence" value="ECO:0007669"/>
    <property type="project" value="UniProtKB-KW"/>
</dbReference>
<dbReference type="InterPro" id="IPR050748">
    <property type="entry name" value="Glycosyltrans_8_dom-fam"/>
</dbReference>
<evidence type="ECO:0000256" key="2">
    <source>
        <dbReference type="ARBA" id="ARBA00022679"/>
    </source>
</evidence>
<dbReference type="Proteomes" id="UP000266183">
    <property type="component" value="Chromosome"/>
</dbReference>
<dbReference type="PANTHER" id="PTHR13778">
    <property type="entry name" value="GLYCOSYLTRANSFERASE 8 DOMAIN-CONTAINING PROTEIN"/>
    <property type="match status" value="1"/>
</dbReference>
<evidence type="ECO:0000313" key="4">
    <source>
        <dbReference type="EMBL" id="AYB31323.1"/>
    </source>
</evidence>
<keyword evidence="2 4" id="KW-0808">Transferase</keyword>
<gene>
    <name evidence="4" type="ORF">D4L85_12370</name>
</gene>
<dbReference type="PANTHER" id="PTHR13778:SF47">
    <property type="entry name" value="LIPOPOLYSACCHARIDE 1,3-GALACTOSYLTRANSFERASE"/>
    <property type="match status" value="1"/>
</dbReference>
<sequence>MSAASLKPLHLAAAFDQHYRAPFYAWFFSVLDHHKKTSVHFHLIVTGIPETEKQTIVETAGKHQVSFYVIDEAFTAQFVLASKWTPAVYYRLFFPFLVPPSLDRLLYLDVDTIVVNDLTDFYSLDLEGKPLAAVYDNYVVTQPLLGINEPGNYFNSGVMLMDLNQWRQSKISEQVIDYLLKYPETIRYVDQCGLNAILVDTWKKLDARYNYLYTYVPQEQSLKELKGLLHDKYVVHFTLQRPWEMLCRNRLRFLYFQYRKKWSDRTSKYTDFGWSKIPAWLKIRAVEFYFDAPLVRKMWRGLKAKSVRT</sequence>